<evidence type="ECO:0000256" key="4">
    <source>
        <dbReference type="ARBA" id="ARBA00022833"/>
    </source>
</evidence>
<dbReference type="AlphaFoldDB" id="A0A4T2C0I2"/>
<dbReference type="EMBL" id="QYRT01000018">
    <property type="protein sequence ID" value="TIH35676.1"/>
    <property type="molecule type" value="Genomic_DNA"/>
</dbReference>
<accession>A0A4T2C0I2</accession>
<dbReference type="OrthoDB" id="9801445at2"/>
<proteinExistence type="inferred from homology"/>
<dbReference type="Proteomes" id="UP000306192">
    <property type="component" value="Unassembled WGS sequence"/>
</dbReference>
<dbReference type="SUPFAM" id="SSF102215">
    <property type="entry name" value="Creatininase"/>
    <property type="match status" value="1"/>
</dbReference>
<sequence length="236" mass="23687">MAGAVSPAVNRGSLVLVPLGSTEQHGPHLPLSTDSIIATRVAHAVAHSLSAAAATAVVVAPTLHFGSSGEHQSFAGTVSIGTDALRFVLVELVRSLSTWAGRVVFVNGHGGNVAALVGAVVQLRSEGHDVAWLPCATALPAPGTDTHAGRVETSLLLHLAPELVHLDRAEAGVTLPLASIMAALAVGGVAAVSPNGILGDPAGADAAEGARLFAAIVATAHDLIDRATPTNRGRLE</sequence>
<comment type="similarity">
    <text evidence="5">Belongs to the creatininase superfamily.</text>
</comment>
<evidence type="ECO:0000313" key="7">
    <source>
        <dbReference type="Proteomes" id="UP000306192"/>
    </source>
</evidence>
<dbReference type="PANTHER" id="PTHR35005">
    <property type="entry name" value="3-DEHYDRO-SCYLLO-INOSOSE HYDROLASE"/>
    <property type="match status" value="1"/>
</dbReference>
<reference evidence="6 7" key="1">
    <citation type="journal article" date="2019" name="Microorganisms">
        <title>Systematic Affiliation and Genome Analysis of Subtercola vilae DB165(T) with Particular Emphasis on Cold Adaptation of an Isolate from a High-Altitude Cold Volcano Lake.</title>
        <authorList>
            <person name="Villalobos A.S."/>
            <person name="Wiese J."/>
            <person name="Imhoff J.F."/>
            <person name="Dorador C."/>
            <person name="Keller A."/>
            <person name="Hentschel U."/>
        </authorList>
    </citation>
    <scope>NUCLEOTIDE SEQUENCE [LARGE SCALE GENOMIC DNA]</scope>
    <source>
        <strain evidence="6 7">DB165</strain>
    </source>
</reference>
<evidence type="ECO:0000313" key="6">
    <source>
        <dbReference type="EMBL" id="TIH35676.1"/>
    </source>
</evidence>
<evidence type="ECO:0000256" key="5">
    <source>
        <dbReference type="ARBA" id="ARBA00024029"/>
    </source>
</evidence>
<dbReference type="InterPro" id="IPR023871">
    <property type="entry name" value="MftE"/>
</dbReference>
<keyword evidence="4" id="KW-0862">Zinc</keyword>
<dbReference type="NCBIfam" id="TIGR03964">
    <property type="entry name" value="mycofact_creat"/>
    <property type="match status" value="1"/>
</dbReference>
<keyword evidence="2" id="KW-0479">Metal-binding</keyword>
<dbReference type="GO" id="GO:0009231">
    <property type="term" value="P:riboflavin biosynthetic process"/>
    <property type="evidence" value="ECO:0007669"/>
    <property type="project" value="TreeGrafter"/>
</dbReference>
<protein>
    <submittedName>
        <fullName evidence="6">Mycofactocin biosynthesis peptidyl-dipeptidase MftE</fullName>
    </submittedName>
</protein>
<evidence type="ECO:0000256" key="3">
    <source>
        <dbReference type="ARBA" id="ARBA00022801"/>
    </source>
</evidence>
<gene>
    <name evidence="6" type="primary">mftE</name>
    <name evidence="6" type="ORF">D4765_10695</name>
</gene>
<dbReference type="GO" id="GO:0046872">
    <property type="term" value="F:metal ion binding"/>
    <property type="evidence" value="ECO:0007669"/>
    <property type="project" value="UniProtKB-KW"/>
</dbReference>
<dbReference type="InterPro" id="IPR024087">
    <property type="entry name" value="Creatininase-like_sf"/>
</dbReference>
<dbReference type="GO" id="GO:0016811">
    <property type="term" value="F:hydrolase activity, acting on carbon-nitrogen (but not peptide) bonds, in linear amides"/>
    <property type="evidence" value="ECO:0007669"/>
    <property type="project" value="TreeGrafter"/>
</dbReference>
<dbReference type="Pfam" id="PF02633">
    <property type="entry name" value="Creatininase"/>
    <property type="match status" value="1"/>
</dbReference>
<name>A0A4T2C0I2_9MICO</name>
<keyword evidence="3" id="KW-0378">Hydrolase</keyword>
<dbReference type="Gene3D" id="3.40.50.10310">
    <property type="entry name" value="Creatininase"/>
    <property type="match status" value="1"/>
</dbReference>
<evidence type="ECO:0000256" key="1">
    <source>
        <dbReference type="ARBA" id="ARBA00001947"/>
    </source>
</evidence>
<comment type="caution">
    <text evidence="6">The sequence shown here is derived from an EMBL/GenBank/DDBJ whole genome shotgun (WGS) entry which is preliminary data.</text>
</comment>
<keyword evidence="7" id="KW-1185">Reference proteome</keyword>
<comment type="cofactor">
    <cofactor evidence="1">
        <name>Zn(2+)</name>
        <dbReference type="ChEBI" id="CHEBI:29105"/>
    </cofactor>
</comment>
<evidence type="ECO:0000256" key="2">
    <source>
        <dbReference type="ARBA" id="ARBA00022723"/>
    </source>
</evidence>
<organism evidence="6 7">
    <name type="scientific">Subtercola vilae</name>
    <dbReference type="NCBI Taxonomy" id="2056433"/>
    <lineage>
        <taxon>Bacteria</taxon>
        <taxon>Bacillati</taxon>
        <taxon>Actinomycetota</taxon>
        <taxon>Actinomycetes</taxon>
        <taxon>Micrococcales</taxon>
        <taxon>Microbacteriaceae</taxon>
        <taxon>Subtercola</taxon>
    </lineage>
</organism>
<dbReference type="InterPro" id="IPR003785">
    <property type="entry name" value="Creatininase/forma_Hydrolase"/>
</dbReference>
<dbReference type="PANTHER" id="PTHR35005:SF1">
    <property type="entry name" value="2-AMINO-5-FORMYLAMINO-6-RIBOSYLAMINOPYRIMIDIN-4(3H)-ONE 5'-MONOPHOSPHATE DEFORMYLASE"/>
    <property type="match status" value="1"/>
</dbReference>